<organism evidence="1">
    <name type="scientific">Podoviridae sp. ctx0K11</name>
    <dbReference type="NCBI Taxonomy" id="2825287"/>
    <lineage>
        <taxon>Viruses</taxon>
        <taxon>Duplodnaviria</taxon>
        <taxon>Heunggongvirae</taxon>
        <taxon>Uroviricota</taxon>
        <taxon>Caudoviricetes</taxon>
    </lineage>
</organism>
<name>A0A8S5QF02_9CAUD</name>
<evidence type="ECO:0000313" key="1">
    <source>
        <dbReference type="EMBL" id="DAE17656.1"/>
    </source>
</evidence>
<reference evidence="1" key="1">
    <citation type="journal article" date="2021" name="Proc. Natl. Acad. Sci. U.S.A.">
        <title>A Catalog of Tens of Thousands of Viruses from Human Metagenomes Reveals Hidden Associations with Chronic Diseases.</title>
        <authorList>
            <person name="Tisza M.J."/>
            <person name="Buck C.B."/>
        </authorList>
    </citation>
    <scope>NUCLEOTIDE SEQUENCE</scope>
    <source>
        <strain evidence="1">Ctx0K11</strain>
    </source>
</reference>
<sequence length="96" mass="10971">MNTNLTVHIEAKVKQAEENIKNSYRQYIDDIEGLKALMPEEQRYIINELAAEADRRQERLLTIAGIYLRPYVTAHIRTILALESANDTQPASDKTA</sequence>
<accession>A0A8S5QF02</accession>
<dbReference type="EMBL" id="BK015643">
    <property type="protein sequence ID" value="DAE17656.1"/>
    <property type="molecule type" value="Genomic_DNA"/>
</dbReference>
<protein>
    <submittedName>
        <fullName evidence="1">Uncharacterized protein</fullName>
    </submittedName>
</protein>
<proteinExistence type="predicted"/>